<dbReference type="InterPro" id="IPR037185">
    <property type="entry name" value="EmrE-like"/>
</dbReference>
<dbReference type="InterPro" id="IPR008521">
    <property type="entry name" value="Mg_trans_NIPA"/>
</dbReference>
<keyword evidence="4 7" id="KW-1133">Transmembrane helix</keyword>
<dbReference type="Proteomes" id="UP000191285">
    <property type="component" value="Unassembled WGS sequence"/>
</dbReference>
<feature type="region of interest" description="Disordered" evidence="6">
    <location>
        <begin position="568"/>
        <end position="613"/>
    </location>
</feature>
<keyword evidence="2 7" id="KW-0812">Transmembrane</keyword>
<keyword evidence="9" id="KW-1185">Reference proteome</keyword>
<feature type="transmembrane region" description="Helical" evidence="7">
    <location>
        <begin position="153"/>
        <end position="173"/>
    </location>
</feature>
<comment type="caution">
    <text evidence="8">The sequence shown here is derived from an EMBL/GenBank/DDBJ whole genome shotgun (WGS) entry which is preliminary data.</text>
</comment>
<evidence type="ECO:0000256" key="6">
    <source>
        <dbReference type="SAM" id="MobiDB-lite"/>
    </source>
</evidence>
<evidence type="ECO:0000256" key="1">
    <source>
        <dbReference type="ARBA" id="ARBA00004477"/>
    </source>
</evidence>
<feature type="transmembrane region" description="Helical" evidence="7">
    <location>
        <begin position="276"/>
        <end position="297"/>
    </location>
</feature>
<dbReference type="GO" id="GO:0016020">
    <property type="term" value="C:membrane"/>
    <property type="evidence" value="ECO:0007669"/>
    <property type="project" value="UniProtKB-SubCell"/>
</dbReference>
<feature type="compositionally biased region" description="Basic and acidic residues" evidence="6">
    <location>
        <begin position="604"/>
        <end position="613"/>
    </location>
</feature>
<name>A0A1V6SV62_9EURO</name>
<feature type="transmembrane region" description="Helical" evidence="7">
    <location>
        <begin position="112"/>
        <end position="133"/>
    </location>
</feature>
<feature type="compositionally biased region" description="Basic and acidic residues" evidence="6">
    <location>
        <begin position="371"/>
        <end position="390"/>
    </location>
</feature>
<reference evidence="9" key="1">
    <citation type="journal article" date="2017" name="Nat. Microbiol.">
        <title>Global analysis of biosynthetic gene clusters reveals vast potential of secondary metabolite production in Penicillium species.</title>
        <authorList>
            <person name="Nielsen J.C."/>
            <person name="Grijseels S."/>
            <person name="Prigent S."/>
            <person name="Ji B."/>
            <person name="Dainat J."/>
            <person name="Nielsen K.F."/>
            <person name="Frisvad J.C."/>
            <person name="Workman M."/>
            <person name="Nielsen J."/>
        </authorList>
    </citation>
    <scope>NUCLEOTIDE SEQUENCE [LARGE SCALE GENOMIC DNA]</scope>
    <source>
        <strain evidence="9">IBT 24891</strain>
    </source>
</reference>
<evidence type="ECO:0000256" key="2">
    <source>
        <dbReference type="ARBA" id="ARBA00022692"/>
    </source>
</evidence>
<dbReference type="AlphaFoldDB" id="A0A1V6SV62"/>
<evidence type="ECO:0000256" key="3">
    <source>
        <dbReference type="ARBA" id="ARBA00022824"/>
    </source>
</evidence>
<sequence length="613" mass="67406">MGNLGNLSPQGSVAVGIIVGLISTSLQAIGLTLQRKSHLLEDDKPLYDLRRPPYKRRRWQLGMTMFVISNIVGSTIQITTLPLPVLSTLQASGLVFNTIFATLILGEPFTRYSFAGTFLVCIGAILIAIFGAIGEPAHTLNQLLRLLRGQKFLIWMLATLVLVVFILIGSKLLKTCLPGSRSKPVAGGHFTPHNVRAQSRMKLFRGMCYGSVSGILSAHSLLLAKSAVELLVRTIVDRENQFNRWQSWVILLGMIFLALTQLFYLHRGLKLCSTSVLYPFVFCIYNVIAIMDGLIYFRQLGDLSGLHAGLIALGTVILLAGVLCLSWRLEDIDSHTAVTVAGPTQTGLGPGMAVVEEHDSSSGLLDGREDEESRIGDHAGERDAGEREPLLHGTIRSRHFSTFQRTRAPSLPHIPPIDKHEAADLNAASIWAELDDSDYEFADSQARRGSSSSGVRRHGLSRHSTIGPIPQHRRRGNRRSAPGNQSSVWRRASAPLSGLIGSQRRRRAASAQFPSFSSQGINGYGTLEEEIEASQHRPEEQRNTPTAGLLAGPRRTLMGVWQQGRDYFSQWTSPRAGSSTRRIENDGSSSPLLPRADARPPWAQDRREPEEMP</sequence>
<feature type="region of interest" description="Disordered" evidence="6">
    <location>
        <begin position="359"/>
        <end position="403"/>
    </location>
</feature>
<keyword evidence="5 7" id="KW-0472">Membrane</keyword>
<accession>A0A1V6SV62</accession>
<feature type="transmembrane region" description="Helical" evidence="7">
    <location>
        <begin position="85"/>
        <end position="105"/>
    </location>
</feature>
<evidence type="ECO:0000313" key="8">
    <source>
        <dbReference type="EMBL" id="OQE17901.1"/>
    </source>
</evidence>
<feature type="transmembrane region" description="Helical" evidence="7">
    <location>
        <begin position="12"/>
        <end position="33"/>
    </location>
</feature>
<feature type="region of interest" description="Disordered" evidence="6">
    <location>
        <begin position="531"/>
        <end position="550"/>
    </location>
</feature>
<dbReference type="FunFam" id="1.10.3730.20:FF:000012">
    <property type="entry name" value="DUF803 domain-containing protein"/>
    <property type="match status" value="1"/>
</dbReference>
<dbReference type="EMBL" id="MLKD01000019">
    <property type="protein sequence ID" value="OQE17901.1"/>
    <property type="molecule type" value="Genomic_DNA"/>
</dbReference>
<dbReference type="Pfam" id="PF05653">
    <property type="entry name" value="Mg_trans_NIPA"/>
    <property type="match status" value="1"/>
</dbReference>
<organism evidence="8 9">
    <name type="scientific">Penicillium steckii</name>
    <dbReference type="NCBI Taxonomy" id="303698"/>
    <lineage>
        <taxon>Eukaryota</taxon>
        <taxon>Fungi</taxon>
        <taxon>Dikarya</taxon>
        <taxon>Ascomycota</taxon>
        <taxon>Pezizomycotina</taxon>
        <taxon>Eurotiomycetes</taxon>
        <taxon>Eurotiomycetidae</taxon>
        <taxon>Eurotiales</taxon>
        <taxon>Aspergillaceae</taxon>
        <taxon>Penicillium</taxon>
    </lineage>
</organism>
<comment type="subcellular location">
    <subcellularLocation>
        <location evidence="1">Endoplasmic reticulum membrane</location>
        <topology evidence="1">Multi-pass membrane protein</topology>
    </subcellularLocation>
</comment>
<feature type="transmembrane region" description="Helical" evidence="7">
    <location>
        <begin position="303"/>
        <end position="325"/>
    </location>
</feature>
<dbReference type="PANTHER" id="PTHR12570">
    <property type="match status" value="1"/>
</dbReference>
<dbReference type="SUPFAM" id="SSF103481">
    <property type="entry name" value="Multidrug resistance efflux transporter EmrE"/>
    <property type="match status" value="1"/>
</dbReference>
<keyword evidence="3" id="KW-0256">Endoplasmic reticulum</keyword>
<evidence type="ECO:0000313" key="9">
    <source>
        <dbReference type="Proteomes" id="UP000191285"/>
    </source>
</evidence>
<feature type="region of interest" description="Disordered" evidence="6">
    <location>
        <begin position="443"/>
        <end position="505"/>
    </location>
</feature>
<feature type="transmembrane region" description="Helical" evidence="7">
    <location>
        <begin position="245"/>
        <end position="264"/>
    </location>
</feature>
<dbReference type="Gene3D" id="1.10.3730.20">
    <property type="match status" value="1"/>
</dbReference>
<evidence type="ECO:0000256" key="7">
    <source>
        <dbReference type="SAM" id="Phobius"/>
    </source>
</evidence>
<proteinExistence type="predicted"/>
<feature type="compositionally biased region" description="Basic and acidic residues" evidence="6">
    <location>
        <begin position="533"/>
        <end position="542"/>
    </location>
</feature>
<feature type="transmembrane region" description="Helical" evidence="7">
    <location>
        <begin position="59"/>
        <end position="79"/>
    </location>
</feature>
<evidence type="ECO:0000256" key="4">
    <source>
        <dbReference type="ARBA" id="ARBA00022989"/>
    </source>
</evidence>
<protein>
    <submittedName>
        <fullName evidence="8">Uncharacterized protein</fullName>
    </submittedName>
</protein>
<gene>
    <name evidence="8" type="ORF">PENSTE_c019G09002</name>
</gene>
<dbReference type="GO" id="GO:0015095">
    <property type="term" value="F:magnesium ion transmembrane transporter activity"/>
    <property type="evidence" value="ECO:0007669"/>
    <property type="project" value="InterPro"/>
</dbReference>
<dbReference type="OrthoDB" id="2504919at2759"/>
<dbReference type="PANTHER" id="PTHR12570:SF86">
    <property type="entry name" value="ADR321CP"/>
    <property type="match status" value="1"/>
</dbReference>
<evidence type="ECO:0000256" key="5">
    <source>
        <dbReference type="ARBA" id="ARBA00023136"/>
    </source>
</evidence>
<feature type="compositionally biased region" description="Polar residues" evidence="6">
    <location>
        <begin position="569"/>
        <end position="591"/>
    </location>
</feature>